<dbReference type="PANTHER" id="PTHR31480">
    <property type="entry name" value="BIFUNCTIONAL LYCOPENE CYCLASE/PHYTOENE SYNTHASE"/>
    <property type="match status" value="1"/>
</dbReference>
<dbReference type="EMBL" id="JAZHFV010000003">
    <property type="protein sequence ID" value="MEX4008181.1"/>
    <property type="molecule type" value="Genomic_DNA"/>
</dbReference>
<dbReference type="Gene3D" id="1.10.600.10">
    <property type="entry name" value="Farnesyl Diphosphate Synthase"/>
    <property type="match status" value="1"/>
</dbReference>
<dbReference type="Proteomes" id="UP001559025">
    <property type="component" value="Unassembled WGS sequence"/>
</dbReference>
<gene>
    <name evidence="1" type="ORF">V1479_12760</name>
</gene>
<accession>A0ABV3WU29</accession>
<name>A0ABV3WU29_9HYPH</name>
<organism evidence="1 2">
    <name type="scientific">Neoaquamicrobium sediminum</name>
    <dbReference type="NCBI Taxonomy" id="1849104"/>
    <lineage>
        <taxon>Bacteria</taxon>
        <taxon>Pseudomonadati</taxon>
        <taxon>Pseudomonadota</taxon>
        <taxon>Alphaproteobacteria</taxon>
        <taxon>Hyphomicrobiales</taxon>
        <taxon>Phyllobacteriaceae</taxon>
        <taxon>Neoaquamicrobium</taxon>
    </lineage>
</organism>
<sequence length="281" mass="29738">MTGENTDADLSALRQGDPDRYLSTLYAAADKRAALAVIYGFNAEIAGIRDRIHEPLPGEIRIQWWRDALAGGAQATAGHPLASALSDVIARHSLPLDAFDRYLEARVFDLYDDPMPSRTDLEGYCGETASALIQLAGLVLAPEAAAGFASAAGHAGCAQGIAGLLRLLPLHRSRGQCYLPADVLAAAGTSREDFLAGSDRAGTARAIAAMVALGREHAAQFEAEARGMPSALRPAFLPATLAPAYLDRVAALGDEAATQPADISALRRHWTLLRRAMRGWG</sequence>
<protein>
    <submittedName>
        <fullName evidence="1">Phytoene/squalene synthase family protein</fullName>
    </submittedName>
</protein>
<dbReference type="SUPFAM" id="SSF48576">
    <property type="entry name" value="Terpenoid synthases"/>
    <property type="match status" value="1"/>
</dbReference>
<comment type="caution">
    <text evidence="1">The sequence shown here is derived from an EMBL/GenBank/DDBJ whole genome shotgun (WGS) entry which is preliminary data.</text>
</comment>
<dbReference type="Pfam" id="PF00494">
    <property type="entry name" value="SQS_PSY"/>
    <property type="match status" value="1"/>
</dbReference>
<dbReference type="RefSeq" id="WP_368803219.1">
    <property type="nucleotide sequence ID" value="NZ_JAZHFV010000003.1"/>
</dbReference>
<dbReference type="InterPro" id="IPR008949">
    <property type="entry name" value="Isoprenoid_synthase_dom_sf"/>
</dbReference>
<reference evidence="1 2" key="1">
    <citation type="submission" date="2024-01" db="EMBL/GenBank/DDBJ databases">
        <title>New evidence supports the origin of RcGTA from prophage.</title>
        <authorList>
            <person name="Xu Y."/>
            <person name="Liu B."/>
            <person name="Chen F."/>
        </authorList>
    </citation>
    <scope>NUCLEOTIDE SEQUENCE [LARGE SCALE GENOMIC DNA]</scope>
    <source>
        <strain evidence="1 2">CBW1107-2</strain>
    </source>
</reference>
<evidence type="ECO:0000313" key="1">
    <source>
        <dbReference type="EMBL" id="MEX4008181.1"/>
    </source>
</evidence>
<keyword evidence="2" id="KW-1185">Reference proteome</keyword>
<proteinExistence type="predicted"/>
<evidence type="ECO:0000313" key="2">
    <source>
        <dbReference type="Proteomes" id="UP001559025"/>
    </source>
</evidence>
<dbReference type="InterPro" id="IPR002060">
    <property type="entry name" value="Squ/phyt_synthse"/>
</dbReference>